<keyword evidence="1" id="KW-1133">Transmembrane helix</keyword>
<evidence type="ECO:0000256" key="1">
    <source>
        <dbReference type="SAM" id="Phobius"/>
    </source>
</evidence>
<name>A0AAU8N103_9ACTO</name>
<reference evidence="2" key="1">
    <citation type="submission" date="2024-05" db="EMBL/GenBank/DDBJ databases">
        <title>Draft genome assemblies of 36 bacteria isolated from hibernating arctic ground squirrels.</title>
        <authorList>
            <person name="McKee H."/>
            <person name="Mullen L."/>
            <person name="Drown D.M."/>
            <person name="Duddleston K.N."/>
        </authorList>
    </citation>
    <scope>NUCLEOTIDE SEQUENCE</scope>
    <source>
        <strain evidence="2">AR004</strain>
    </source>
</reference>
<protein>
    <recommendedName>
        <fullName evidence="3">NnrS protein</fullName>
    </recommendedName>
</protein>
<dbReference type="AlphaFoldDB" id="A0AAU8N103"/>
<feature type="transmembrane region" description="Helical" evidence="1">
    <location>
        <begin position="116"/>
        <end position="136"/>
    </location>
</feature>
<sequence>MAGACLLTGLEAALLRLSLPAPLTGAGLAPGSLASLHGPLMLVGFLGTVISLERAVAARAAWAFLAPAGLALGALLGPAGAPQGVGRLIMLAGALALGAIYVAVHRRAPSVAGDVEALGAIALILGILLWIAGAPIEGCVPLWLLLPTLTIVGERLELARVAFLDGAVEAVVAGLSATALLGACLHPAGDWAAIIIGPALLGLAVTMAYHDVARRTIRSRGRAAGAIRFSAASMLAGYLWAAVAGAVWTVRGLEGNAYEIIIHSLGLGFAFSMILAHAPTIIPSVVQRRLPYHPLMWLPFALLHGGLALRVGALAAGALRPWQAGGVAGVIGILAFMLIAVTRAVSSGRIGGRP</sequence>
<dbReference type="EMBL" id="CP159989">
    <property type="protein sequence ID" value="XCP82905.1"/>
    <property type="molecule type" value="Genomic_DNA"/>
</dbReference>
<feature type="transmembrane region" description="Helical" evidence="1">
    <location>
        <begin position="36"/>
        <end position="53"/>
    </location>
</feature>
<evidence type="ECO:0008006" key="3">
    <source>
        <dbReference type="Google" id="ProtNLM"/>
    </source>
</evidence>
<feature type="transmembrane region" description="Helical" evidence="1">
    <location>
        <begin position="322"/>
        <end position="345"/>
    </location>
</feature>
<feature type="transmembrane region" description="Helical" evidence="1">
    <location>
        <begin position="85"/>
        <end position="104"/>
    </location>
</feature>
<feature type="transmembrane region" description="Helical" evidence="1">
    <location>
        <begin position="191"/>
        <end position="209"/>
    </location>
</feature>
<keyword evidence="1" id="KW-0812">Transmembrane</keyword>
<organism evidence="2">
    <name type="scientific">Actinomyces timonensis</name>
    <dbReference type="NCBI Taxonomy" id="1288391"/>
    <lineage>
        <taxon>Bacteria</taxon>
        <taxon>Bacillati</taxon>
        <taxon>Actinomycetota</taxon>
        <taxon>Actinomycetes</taxon>
        <taxon>Actinomycetales</taxon>
        <taxon>Actinomycetaceae</taxon>
        <taxon>Actinomyces</taxon>
    </lineage>
</organism>
<gene>
    <name evidence="2" type="ORF">ABXS69_03135</name>
</gene>
<feature type="transmembrane region" description="Helical" evidence="1">
    <location>
        <begin position="60"/>
        <end position="79"/>
    </location>
</feature>
<evidence type="ECO:0000313" key="2">
    <source>
        <dbReference type="EMBL" id="XCP82905.1"/>
    </source>
</evidence>
<feature type="transmembrane region" description="Helical" evidence="1">
    <location>
        <begin position="294"/>
        <end position="316"/>
    </location>
</feature>
<feature type="transmembrane region" description="Helical" evidence="1">
    <location>
        <begin position="260"/>
        <end position="282"/>
    </location>
</feature>
<proteinExistence type="predicted"/>
<feature type="transmembrane region" description="Helical" evidence="1">
    <location>
        <begin position="229"/>
        <end position="248"/>
    </location>
</feature>
<dbReference type="RefSeq" id="WP_366181139.1">
    <property type="nucleotide sequence ID" value="NZ_CP159989.1"/>
</dbReference>
<keyword evidence="1" id="KW-0472">Membrane</keyword>
<accession>A0AAU8N103</accession>